<dbReference type="Gene3D" id="3.40.50.300">
    <property type="entry name" value="P-loop containing nucleotide triphosphate hydrolases"/>
    <property type="match status" value="1"/>
</dbReference>
<sequence length="178" mass="18945">MRGLGGVGKSELAAHWAATGPHRCRLVRWFTADSAAAVQNPLGDLATALQPALAAALPPDALAEFGLQWLAAHREWLVVLDNVTGPADIAPLIARADRGRFLITSRLAAGWNHCVTTIHLDVLAPEESYDLLAGILADRDLDGAFELCAELGQLPFALVQSTAYLEQNPLLPPVATRA</sequence>
<reference evidence="1 2" key="3">
    <citation type="journal article" date="2011" name="Nat. Chem. Biol.">
        <title>Reveromycin A biosynthesis uses RevG and RevJ for stereospecific spiroacetal formation.</title>
        <authorList>
            <person name="Takahashi S."/>
            <person name="Toyoda A."/>
            <person name="Sekiyama Y."/>
            <person name="Takagi H."/>
            <person name="Nogawa T."/>
            <person name="Uramoto M."/>
            <person name="Suzuki R."/>
            <person name="Koshino H."/>
            <person name="Kumano T."/>
            <person name="Panthee S."/>
            <person name="Dairi T."/>
            <person name="Ishikawa J."/>
            <person name="Ikeda H."/>
            <person name="Sakaki Y."/>
            <person name="Osada H."/>
        </authorList>
    </citation>
    <scope>NUCLEOTIDE SEQUENCE [LARGE SCALE GENOMIC DNA]</scope>
    <source>
        <strain evidence="1 2">SN-593</strain>
    </source>
</reference>
<dbReference type="AlphaFoldDB" id="A0A7U3UXE3"/>
<keyword evidence="2" id="KW-1185">Reference proteome</keyword>
<accession>A0A7U3UXE3</accession>
<dbReference type="SUPFAM" id="SSF52540">
    <property type="entry name" value="P-loop containing nucleoside triphosphate hydrolases"/>
    <property type="match status" value="1"/>
</dbReference>
<dbReference type="Proteomes" id="UP000595703">
    <property type="component" value="Chromosome"/>
</dbReference>
<gene>
    <name evidence="1" type="ORF">RVR_9698</name>
</gene>
<name>A0A7U3UXE3_9ACTN</name>
<reference evidence="1 2" key="2">
    <citation type="journal article" date="2011" name="J. Antibiot.">
        <title>Furaquinocins I and J: novel polyketide isoprenoid hybrid compounds from Streptomyces reveromyceticus SN-593.</title>
        <authorList>
            <person name="Panthee S."/>
            <person name="Takahashi S."/>
            <person name="Takagi H."/>
            <person name="Nogawa T."/>
            <person name="Oowada E."/>
            <person name="Uramoto M."/>
            <person name="Osada H."/>
        </authorList>
    </citation>
    <scope>NUCLEOTIDE SEQUENCE [LARGE SCALE GENOMIC DNA]</scope>
    <source>
        <strain evidence="1 2">SN-593</strain>
    </source>
</reference>
<reference evidence="1 2" key="4">
    <citation type="journal article" date="2020" name="Sci. Rep.">
        <title>beta-carboline chemical signals induce reveromycin production through a LuxR family regulator in Streptomyces sp. SN-593.</title>
        <authorList>
            <person name="Panthee S."/>
            <person name="Kito N."/>
            <person name="Hayashi T."/>
            <person name="Shimizu T."/>
            <person name="Ishikawa J."/>
            <person name="Hamamoto H."/>
            <person name="Osada H."/>
            <person name="Takahashi S."/>
        </authorList>
    </citation>
    <scope>NUCLEOTIDE SEQUENCE [LARGE SCALE GENOMIC DNA]</scope>
    <source>
        <strain evidence="1 2">SN-593</strain>
    </source>
</reference>
<dbReference type="RefSeq" id="WP_202237877.1">
    <property type="nucleotide sequence ID" value="NZ_AP018365.1"/>
</dbReference>
<protein>
    <recommendedName>
        <fullName evidence="3">NB-ARC domain-containing protein</fullName>
    </recommendedName>
</protein>
<dbReference type="InterPro" id="IPR027417">
    <property type="entry name" value="P-loop_NTPase"/>
</dbReference>
<reference evidence="1 2" key="1">
    <citation type="journal article" date="2010" name="J. Bacteriol.">
        <title>Biochemical characterization of a novel indole prenyltransferase from Streptomyces sp. SN-593.</title>
        <authorList>
            <person name="Takahashi S."/>
            <person name="Takagi H."/>
            <person name="Toyoda A."/>
            <person name="Uramoto M."/>
            <person name="Nogawa T."/>
            <person name="Ueki M."/>
            <person name="Sakaki Y."/>
            <person name="Osada H."/>
        </authorList>
    </citation>
    <scope>NUCLEOTIDE SEQUENCE [LARGE SCALE GENOMIC DNA]</scope>
    <source>
        <strain evidence="1 2">SN-593</strain>
    </source>
</reference>
<evidence type="ECO:0000313" key="2">
    <source>
        <dbReference type="Proteomes" id="UP000595703"/>
    </source>
</evidence>
<evidence type="ECO:0008006" key="3">
    <source>
        <dbReference type="Google" id="ProtNLM"/>
    </source>
</evidence>
<evidence type="ECO:0000313" key="1">
    <source>
        <dbReference type="EMBL" id="BBB02016.1"/>
    </source>
</evidence>
<organism evidence="1 2">
    <name type="scientific">Actinacidiphila reveromycinica</name>
    <dbReference type="NCBI Taxonomy" id="659352"/>
    <lineage>
        <taxon>Bacteria</taxon>
        <taxon>Bacillati</taxon>
        <taxon>Actinomycetota</taxon>
        <taxon>Actinomycetes</taxon>
        <taxon>Kitasatosporales</taxon>
        <taxon>Streptomycetaceae</taxon>
        <taxon>Actinacidiphila</taxon>
    </lineage>
</organism>
<dbReference type="KEGG" id="arev:RVR_9698"/>
<dbReference type="EMBL" id="AP018365">
    <property type="protein sequence ID" value="BBB02016.1"/>
    <property type="molecule type" value="Genomic_DNA"/>
</dbReference>
<proteinExistence type="predicted"/>